<sequence>MACCTSRDAASLQLEKDRQDMIRRRDLALSNKPTIQKVSHGGILKNNEQKEEDVPLIVNARMQNKRPSMRSVPETGDVDDDSDDEQEDAGGKIKETPLVYHSARDIVRVASGCRLPWMEEAEREKEEEEIKETRKLQPRKSVVDIRKEREEMQKDKREEAKDFILSTVRYLKKKPTEADLKRTDVELGNRDPFSRAHCILEPQRALERNEGFAVLKLLIVGARNLKTAEYQKHPGISRTPDPFFKASLNGVVFFRSAVYEQQSEPRFDQEIHMQIIQPQSTVRVVFFDRDSEVLQGDDELGFVEIPVETLQAEKVEKMWLPLSPPQSTLLCPEEEAQAKLNSQASGAQAQVLVAVKLERLAGLWGTVCAHTLPEPEVAGANLTMQMSMAQQPLDVAQLYLEISGVRRVLFGRLLLPLLAVLKDLVQWRHGYAGLVPWVLICAWFWMPLYRCAAFYAIAVIFLSTWPVKPLSGSGRDSTSNSPDSAATGSGKEPKEEGVEDTGQTPSRASRLSVGPGGTGHRRSHSRGGAPLPKNSFISEGISSIQGAGLRRSMTSNNMGQNGGGNRDVLLRRQSSLHVDKAKEFEIKKTPEYLEAEKDVEVMVTVAAMIIPDVVALRRGLLALRTPLLHFTGTLKGIDRFLTEKGTAMHSLVSGAFLLLACVNFLFPSTFNPMHHSALFIGLFLLFASFSPPGRLFLAFLNFLQTPRKGLAGVPGALPASEAEVGGGDRRDGPGGSRW</sequence>
<keyword evidence="2" id="KW-1133">Transmembrane helix</keyword>
<keyword evidence="2" id="KW-0472">Membrane</keyword>
<evidence type="ECO:0000313" key="4">
    <source>
        <dbReference type="EMBL" id="CEM35113.1"/>
    </source>
</evidence>
<proteinExistence type="predicted"/>
<dbReference type="SUPFAM" id="SSF49562">
    <property type="entry name" value="C2 domain (Calcium/lipid-binding domain, CaLB)"/>
    <property type="match status" value="1"/>
</dbReference>
<feature type="compositionally biased region" description="Acidic residues" evidence="1">
    <location>
        <begin position="76"/>
        <end position="88"/>
    </location>
</feature>
<reference evidence="4" key="1">
    <citation type="submission" date="2014-11" db="EMBL/GenBank/DDBJ databases">
        <authorList>
            <person name="Otto D Thomas"/>
            <person name="Naeem Raeece"/>
        </authorList>
    </citation>
    <scope>NUCLEOTIDE SEQUENCE</scope>
</reference>
<dbReference type="InterPro" id="IPR035892">
    <property type="entry name" value="C2_domain_sf"/>
</dbReference>
<feature type="domain" description="C2" evidence="3">
    <location>
        <begin position="198"/>
        <end position="320"/>
    </location>
</feature>
<evidence type="ECO:0000256" key="2">
    <source>
        <dbReference type="SAM" id="Phobius"/>
    </source>
</evidence>
<dbReference type="CDD" id="cd00030">
    <property type="entry name" value="C2"/>
    <property type="match status" value="1"/>
</dbReference>
<protein>
    <recommendedName>
        <fullName evidence="3">C2 domain-containing protein</fullName>
    </recommendedName>
</protein>
<feature type="region of interest" description="Disordered" evidence="1">
    <location>
        <begin position="471"/>
        <end position="537"/>
    </location>
</feature>
<keyword evidence="2" id="KW-0812">Transmembrane</keyword>
<dbReference type="AlphaFoldDB" id="A0A0G4GW51"/>
<feature type="transmembrane region" description="Helical" evidence="2">
    <location>
        <begin position="647"/>
        <end position="666"/>
    </location>
</feature>
<gene>
    <name evidence="4" type="ORF">Cvel_23621</name>
</gene>
<feature type="transmembrane region" description="Helical" evidence="2">
    <location>
        <begin position="428"/>
        <end position="446"/>
    </location>
</feature>
<evidence type="ECO:0000259" key="3">
    <source>
        <dbReference type="PROSITE" id="PS50004"/>
    </source>
</evidence>
<evidence type="ECO:0000256" key="1">
    <source>
        <dbReference type="SAM" id="MobiDB-lite"/>
    </source>
</evidence>
<feature type="region of interest" description="Disordered" evidence="1">
    <location>
        <begin position="62"/>
        <end position="96"/>
    </location>
</feature>
<dbReference type="PROSITE" id="PS50004">
    <property type="entry name" value="C2"/>
    <property type="match status" value="1"/>
</dbReference>
<dbReference type="SMART" id="SM00239">
    <property type="entry name" value="C2"/>
    <property type="match status" value="1"/>
</dbReference>
<organism evidence="4">
    <name type="scientific">Chromera velia CCMP2878</name>
    <dbReference type="NCBI Taxonomy" id="1169474"/>
    <lineage>
        <taxon>Eukaryota</taxon>
        <taxon>Sar</taxon>
        <taxon>Alveolata</taxon>
        <taxon>Colpodellida</taxon>
        <taxon>Chromeraceae</taxon>
        <taxon>Chromera</taxon>
    </lineage>
</organism>
<dbReference type="Gene3D" id="2.60.40.150">
    <property type="entry name" value="C2 domain"/>
    <property type="match status" value="1"/>
</dbReference>
<dbReference type="VEuPathDB" id="CryptoDB:Cvel_23621"/>
<dbReference type="InterPro" id="IPR000008">
    <property type="entry name" value="C2_dom"/>
</dbReference>
<accession>A0A0G4GW51</accession>
<feature type="compositionally biased region" description="Polar residues" evidence="1">
    <location>
        <begin position="474"/>
        <end position="487"/>
    </location>
</feature>
<dbReference type="EMBL" id="CDMZ01001607">
    <property type="protein sequence ID" value="CEM35113.1"/>
    <property type="molecule type" value="Genomic_DNA"/>
</dbReference>
<dbReference type="Pfam" id="PF00168">
    <property type="entry name" value="C2"/>
    <property type="match status" value="1"/>
</dbReference>
<name>A0A0G4GW51_9ALVE</name>
<feature type="transmembrane region" description="Helical" evidence="2">
    <location>
        <begin position="678"/>
        <end position="700"/>
    </location>
</feature>